<dbReference type="PRINTS" id="PR00081">
    <property type="entry name" value="GDHRDH"/>
</dbReference>
<evidence type="ECO:0000256" key="1">
    <source>
        <dbReference type="ARBA" id="ARBA00006484"/>
    </source>
</evidence>
<dbReference type="PANTHER" id="PTHR42879">
    <property type="entry name" value="3-OXOACYL-(ACYL-CARRIER-PROTEIN) REDUCTASE"/>
    <property type="match status" value="1"/>
</dbReference>
<dbReference type="PANTHER" id="PTHR42879:SF6">
    <property type="entry name" value="NADPH-DEPENDENT REDUCTASE BACG"/>
    <property type="match status" value="1"/>
</dbReference>
<dbReference type="PATRIC" id="fig|1280950.3.peg.3229"/>
<dbReference type="InterPro" id="IPR002347">
    <property type="entry name" value="SDR_fam"/>
</dbReference>
<dbReference type="InterPro" id="IPR050259">
    <property type="entry name" value="SDR"/>
</dbReference>
<organism evidence="2 3">
    <name type="scientific">Hyphomonas johnsonii MHS-2</name>
    <dbReference type="NCBI Taxonomy" id="1280950"/>
    <lineage>
        <taxon>Bacteria</taxon>
        <taxon>Pseudomonadati</taxon>
        <taxon>Pseudomonadota</taxon>
        <taxon>Alphaproteobacteria</taxon>
        <taxon>Hyphomonadales</taxon>
        <taxon>Hyphomonadaceae</taxon>
        <taxon>Hyphomonas</taxon>
    </lineage>
</organism>
<proteinExistence type="inferred from homology"/>
<dbReference type="InterPro" id="IPR036291">
    <property type="entry name" value="NAD(P)-bd_dom_sf"/>
</dbReference>
<dbReference type="eggNOG" id="COG1028">
    <property type="taxonomic scope" value="Bacteria"/>
</dbReference>
<dbReference type="STRING" id="1280950.HJO_16085"/>
<dbReference type="SUPFAM" id="SSF51735">
    <property type="entry name" value="NAD(P)-binding Rossmann-fold domains"/>
    <property type="match status" value="1"/>
</dbReference>
<sequence length="259" mass="27705">MKLGIEGKKALVCASSKGLGYACALALSREGARVTINGRDEATLGLARDSIESETGHPVDMIVADVSSQEGRERIVETSQDTDILVNNNGGPPPGSFENWSEEDWTGAVQANMIPALMLIKNLLPGMRSRAFGRIVNITSAMVKSPRAPMALSAAARTGLTAACKAIVPEIARDNVTINFMLPERFDTDRQVGMAKLLAKRRQISYADARIEIANSIAARRFGRPDEFGATCAFLCSEHAGFISGQNIQLDGGSYAGLF</sequence>
<dbReference type="AlphaFoldDB" id="A0A059FBC8"/>
<evidence type="ECO:0000313" key="3">
    <source>
        <dbReference type="Proteomes" id="UP000025171"/>
    </source>
</evidence>
<keyword evidence="3" id="KW-1185">Reference proteome</keyword>
<accession>A0A059FBC8</accession>
<dbReference type="OrthoDB" id="9804774at2"/>
<gene>
    <name evidence="2" type="ORF">HJO_16085</name>
</gene>
<protein>
    <submittedName>
        <fullName evidence="2">Short-chain dehydrogenase/reductase SDR</fullName>
    </submittedName>
</protein>
<comment type="caution">
    <text evidence="2">The sequence shown here is derived from an EMBL/GenBank/DDBJ whole genome shotgun (WGS) entry which is preliminary data.</text>
</comment>
<dbReference type="Proteomes" id="UP000025171">
    <property type="component" value="Unassembled WGS sequence"/>
</dbReference>
<evidence type="ECO:0000313" key="2">
    <source>
        <dbReference type="EMBL" id="KCZ87919.1"/>
    </source>
</evidence>
<reference evidence="2 3" key="1">
    <citation type="journal article" date="2014" name="Antonie Van Leeuwenhoek">
        <title>Hyphomonas beringensis sp. nov. and Hyphomonas chukchiensis sp. nov., isolated from surface seawater of the Bering Sea and Chukchi Sea.</title>
        <authorList>
            <person name="Li C."/>
            <person name="Lai Q."/>
            <person name="Li G."/>
            <person name="Dong C."/>
            <person name="Wang J."/>
            <person name="Liao Y."/>
            <person name="Shao Z."/>
        </authorList>
    </citation>
    <scope>NUCLEOTIDE SEQUENCE [LARGE SCALE GENOMIC DNA]</scope>
    <source>
        <strain evidence="2 3">MHS-2</strain>
    </source>
</reference>
<comment type="similarity">
    <text evidence="1">Belongs to the short-chain dehydrogenases/reductases (SDR) family.</text>
</comment>
<name>A0A059FBC8_9PROT</name>
<dbReference type="Gene3D" id="3.40.50.720">
    <property type="entry name" value="NAD(P)-binding Rossmann-like Domain"/>
    <property type="match status" value="1"/>
</dbReference>
<dbReference type="EMBL" id="ARYK01000011">
    <property type="protein sequence ID" value="KCZ87919.1"/>
    <property type="molecule type" value="Genomic_DNA"/>
</dbReference>
<dbReference type="Pfam" id="PF13561">
    <property type="entry name" value="adh_short_C2"/>
    <property type="match status" value="1"/>
</dbReference>